<dbReference type="PANTHER" id="PTHR43685:SF5">
    <property type="entry name" value="GLYCOSYLTRANSFERASE EPSE-RELATED"/>
    <property type="match status" value="1"/>
</dbReference>
<sequence length="331" mass="36910">MVQSRNQSVLVSVVVPVYNAERYIAAALSSILQEHTVPLEVIVVNDGSTDASLTRARALGDPRLRIIENQGKGIADALNTGLAVARGQYMVRCDADDLYPANRIAQQVNWLSQNPEFGAICGGYAAIAPKGSPLVQFDDSPIAEEITLELCAGYARTHLCTYAIRTDVLRSLGGFRSYFKTAEDIDLQLRLGEACRVWYEPGIHYYYRLHRASITHTKSSTEREFFDAIAREFQSQRQTTGMDDLQRGIVPPPPPISPSCRPLSAAQHIQKFLLWRAWYEHQAGQRWQAISTGVRSALTFPSNLATWRSVLALALKPVEATSFDIKPTFRR</sequence>
<evidence type="ECO:0000256" key="1">
    <source>
        <dbReference type="ARBA" id="ARBA00006739"/>
    </source>
</evidence>
<dbReference type="SUPFAM" id="SSF53448">
    <property type="entry name" value="Nucleotide-diphospho-sugar transferases"/>
    <property type="match status" value="1"/>
</dbReference>
<evidence type="ECO:0000313" key="5">
    <source>
        <dbReference type="EMBL" id="WNZ25175.1"/>
    </source>
</evidence>
<reference evidence="5" key="1">
    <citation type="submission" date="2020-05" db="EMBL/GenBank/DDBJ databases">
        <authorList>
            <person name="Zhu T."/>
            <person name="Keshari N."/>
            <person name="Lu X."/>
        </authorList>
    </citation>
    <scope>NUCLEOTIDE SEQUENCE</scope>
    <source>
        <strain evidence="5">NK1-12</strain>
    </source>
</reference>
<accession>A0AA96WIA6</accession>
<dbReference type="RefSeq" id="WP_316431313.1">
    <property type="nucleotide sequence ID" value="NZ_CP053586.1"/>
</dbReference>
<dbReference type="EMBL" id="CP053586">
    <property type="protein sequence ID" value="WNZ25175.1"/>
    <property type="molecule type" value="Genomic_DNA"/>
</dbReference>
<gene>
    <name evidence="5" type="ORF">HJG54_21520</name>
</gene>
<dbReference type="InterPro" id="IPR001173">
    <property type="entry name" value="Glyco_trans_2-like"/>
</dbReference>
<protein>
    <submittedName>
        <fullName evidence="5">Glycosyltransferase family 2 protein</fullName>
    </submittedName>
</protein>
<feature type="domain" description="Glycosyltransferase 2-like" evidence="4">
    <location>
        <begin position="12"/>
        <end position="125"/>
    </location>
</feature>
<dbReference type="AlphaFoldDB" id="A0AA96WIA6"/>
<keyword evidence="2" id="KW-0328">Glycosyltransferase</keyword>
<evidence type="ECO:0000259" key="4">
    <source>
        <dbReference type="Pfam" id="PF00535"/>
    </source>
</evidence>
<dbReference type="CDD" id="cd00761">
    <property type="entry name" value="Glyco_tranf_GTA_type"/>
    <property type="match status" value="1"/>
</dbReference>
<name>A0AA96WIA6_9CYAN</name>
<dbReference type="InterPro" id="IPR050834">
    <property type="entry name" value="Glycosyltransf_2"/>
</dbReference>
<dbReference type="PANTHER" id="PTHR43685">
    <property type="entry name" value="GLYCOSYLTRANSFERASE"/>
    <property type="match status" value="1"/>
</dbReference>
<organism evidence="5">
    <name type="scientific">Leptolyngbya sp. NK1-12</name>
    <dbReference type="NCBI Taxonomy" id="2547451"/>
    <lineage>
        <taxon>Bacteria</taxon>
        <taxon>Bacillati</taxon>
        <taxon>Cyanobacteriota</taxon>
        <taxon>Cyanophyceae</taxon>
        <taxon>Leptolyngbyales</taxon>
        <taxon>Leptolyngbyaceae</taxon>
        <taxon>Leptolyngbya group</taxon>
        <taxon>Leptolyngbya</taxon>
    </lineage>
</organism>
<evidence type="ECO:0000256" key="3">
    <source>
        <dbReference type="ARBA" id="ARBA00022679"/>
    </source>
</evidence>
<keyword evidence="3" id="KW-0808">Transferase</keyword>
<dbReference type="Pfam" id="PF00535">
    <property type="entry name" value="Glycos_transf_2"/>
    <property type="match status" value="1"/>
</dbReference>
<dbReference type="GO" id="GO:0016757">
    <property type="term" value="F:glycosyltransferase activity"/>
    <property type="evidence" value="ECO:0007669"/>
    <property type="project" value="UniProtKB-KW"/>
</dbReference>
<dbReference type="InterPro" id="IPR029044">
    <property type="entry name" value="Nucleotide-diphossugar_trans"/>
</dbReference>
<evidence type="ECO:0000256" key="2">
    <source>
        <dbReference type="ARBA" id="ARBA00022676"/>
    </source>
</evidence>
<comment type="similarity">
    <text evidence="1">Belongs to the glycosyltransferase 2 family.</text>
</comment>
<proteinExistence type="inferred from homology"/>
<dbReference type="Gene3D" id="3.90.550.10">
    <property type="entry name" value="Spore Coat Polysaccharide Biosynthesis Protein SpsA, Chain A"/>
    <property type="match status" value="1"/>
</dbReference>